<dbReference type="RefSeq" id="WP_420847594.1">
    <property type="nucleotide sequence ID" value="NZ_CP070499.1"/>
</dbReference>
<organism evidence="3 4">
    <name type="scientific">Natronosporangium hydrolyticum</name>
    <dbReference type="NCBI Taxonomy" id="2811111"/>
    <lineage>
        <taxon>Bacteria</taxon>
        <taxon>Bacillati</taxon>
        <taxon>Actinomycetota</taxon>
        <taxon>Actinomycetes</taxon>
        <taxon>Micromonosporales</taxon>
        <taxon>Micromonosporaceae</taxon>
        <taxon>Natronosporangium</taxon>
    </lineage>
</organism>
<dbReference type="GO" id="GO:0004022">
    <property type="term" value="F:alcohol dehydrogenase (NAD+) activity"/>
    <property type="evidence" value="ECO:0007669"/>
    <property type="project" value="TreeGrafter"/>
</dbReference>
<dbReference type="InterPro" id="IPR039697">
    <property type="entry name" value="Alcohol_dehydrogenase_Fe"/>
</dbReference>
<evidence type="ECO:0000313" key="3">
    <source>
        <dbReference type="EMBL" id="QSB13378.1"/>
    </source>
</evidence>
<feature type="domain" description="Alcohol dehydrogenase iron-type/glycerol dehydrogenase GldA" evidence="2">
    <location>
        <begin position="15"/>
        <end position="192"/>
    </location>
</feature>
<dbReference type="Pfam" id="PF00465">
    <property type="entry name" value="Fe-ADH"/>
    <property type="match status" value="1"/>
</dbReference>
<dbReference type="AlphaFoldDB" id="A0A895YI07"/>
<reference evidence="3" key="1">
    <citation type="submission" date="2021-02" db="EMBL/GenBank/DDBJ databases">
        <title>Natrosporangium hydrolyticum gen. nov., sp. nov, a haloalkaliphilic actinobacterium from a soda solonchak soil.</title>
        <authorList>
            <person name="Sorokin D.Y."/>
            <person name="Khijniak T.V."/>
            <person name="Zakharycheva A.P."/>
            <person name="Boueva O.V."/>
            <person name="Ariskina E.V."/>
            <person name="Hahnke R.L."/>
            <person name="Bunk B."/>
            <person name="Sproer C."/>
            <person name="Schumann P."/>
            <person name="Evtushenko L.I."/>
            <person name="Kublanov I.V."/>
        </authorList>
    </citation>
    <scope>NUCLEOTIDE SEQUENCE</scope>
    <source>
        <strain evidence="3">DSM 106523</strain>
    </source>
</reference>
<proteinExistence type="predicted"/>
<name>A0A895YI07_9ACTN</name>
<dbReference type="InterPro" id="IPR001670">
    <property type="entry name" value="ADH_Fe/GldA"/>
</dbReference>
<evidence type="ECO:0000259" key="2">
    <source>
        <dbReference type="Pfam" id="PF00465"/>
    </source>
</evidence>
<keyword evidence="1" id="KW-0560">Oxidoreductase</keyword>
<dbReference type="PANTHER" id="PTHR11496:SF83">
    <property type="entry name" value="HYDROXYACID-OXOACID TRANSHYDROGENASE, MITOCHONDRIAL"/>
    <property type="match status" value="1"/>
</dbReference>
<evidence type="ECO:0000256" key="1">
    <source>
        <dbReference type="ARBA" id="ARBA00023002"/>
    </source>
</evidence>
<dbReference type="Proteomes" id="UP000662857">
    <property type="component" value="Chromosome"/>
</dbReference>
<sequence>MLEFDELPLHRDSPDIFVGARATEKLRNIPACRSGDVLVVTDEHIAIIGSSLRRVQEVLSQAGMVTTVHRIPIGHLGTLMSASRIADGIRASRPTLCVALGGGAVIDATKLARAAQREPWLLDQSIWSSARGLLNPPISRTLEGESALVAVSTRPGSAAHVSDRVCLSARSGHTRRLVAGRTLLPTAVIADPEHGLTLGCRILAETICEVLSRGIEPYLVTERSSRKADRVGGWIVVRTLKLGESLMLGNDLSSTDRVSLEWLTIATMAGAHIDEWEPSAHPWWCIQNTIAASVPRSKGSLTAQALPSILERVWNGDERFGRMSRWKLLERHTGLKSSLGGRVLRFLADVRQQGSGDGTPHRDQLIDQWSHEAVSLWAGLVPWIGRTLKAKDISYFLRDAGF</sequence>
<dbReference type="KEGG" id="nhy:JQS43_17360"/>
<dbReference type="PANTHER" id="PTHR11496">
    <property type="entry name" value="ALCOHOL DEHYDROGENASE"/>
    <property type="match status" value="1"/>
</dbReference>
<accession>A0A895YI07</accession>
<dbReference type="GO" id="GO:0046872">
    <property type="term" value="F:metal ion binding"/>
    <property type="evidence" value="ECO:0007669"/>
    <property type="project" value="InterPro"/>
</dbReference>
<evidence type="ECO:0000313" key="4">
    <source>
        <dbReference type="Proteomes" id="UP000662857"/>
    </source>
</evidence>
<keyword evidence="4" id="KW-1185">Reference proteome</keyword>
<protein>
    <submittedName>
        <fullName evidence="3">Iron-containing alcohol dehydrogenase</fullName>
    </submittedName>
</protein>
<dbReference type="EMBL" id="CP070499">
    <property type="protein sequence ID" value="QSB13378.1"/>
    <property type="molecule type" value="Genomic_DNA"/>
</dbReference>
<gene>
    <name evidence="3" type="ORF">JQS43_17360</name>
</gene>
<dbReference type="Gene3D" id="3.40.50.1970">
    <property type="match status" value="1"/>
</dbReference>
<dbReference type="SUPFAM" id="SSF56796">
    <property type="entry name" value="Dehydroquinate synthase-like"/>
    <property type="match status" value="1"/>
</dbReference>